<organism evidence="1 2">
    <name type="scientific">Porites evermanni</name>
    <dbReference type="NCBI Taxonomy" id="104178"/>
    <lineage>
        <taxon>Eukaryota</taxon>
        <taxon>Metazoa</taxon>
        <taxon>Cnidaria</taxon>
        <taxon>Anthozoa</taxon>
        <taxon>Hexacorallia</taxon>
        <taxon>Scleractinia</taxon>
        <taxon>Fungiina</taxon>
        <taxon>Poritidae</taxon>
        <taxon>Porites</taxon>
    </lineage>
</organism>
<keyword evidence="2" id="KW-1185">Reference proteome</keyword>
<gene>
    <name evidence="1" type="ORF">PEVE_00043206</name>
</gene>
<dbReference type="InterPro" id="IPR027417">
    <property type="entry name" value="P-loop_NTPase"/>
</dbReference>
<dbReference type="EMBL" id="CALNXI010000873">
    <property type="protein sequence ID" value="CAH3144523.1"/>
    <property type="molecule type" value="Genomic_DNA"/>
</dbReference>
<proteinExistence type="predicted"/>
<name>A0ABN8PIF6_9CNID</name>
<dbReference type="SUPFAM" id="SSF52540">
    <property type="entry name" value="P-loop containing nucleoside triphosphate hydrolases"/>
    <property type="match status" value="1"/>
</dbReference>
<sequence length="248" mass="28081">MDGCVKILGDPNKTNVRYAVVDIDSTSSYGSFSVIIKDVEIIQINATKVLVFCRKKEHVKELFELFNDPTRLFTMYHKKTDNLVKGTIETEFCKENGTVRVVFCTIAFGMESDLDDYLQESGRIGRSSDTMSHAVLLRFKGCTQSRKISKGMKEYVKNNEECRCKLLLKPFCSSPQSNDTKHSCCDLCAKSCRCVCTCSLELCICQDSCSLSDYQSPVEAYIKSLNDTEERVPDSAISNEMSRRRQTH</sequence>
<evidence type="ECO:0008006" key="3">
    <source>
        <dbReference type="Google" id="ProtNLM"/>
    </source>
</evidence>
<evidence type="ECO:0000313" key="1">
    <source>
        <dbReference type="EMBL" id="CAH3144523.1"/>
    </source>
</evidence>
<dbReference type="Proteomes" id="UP001159427">
    <property type="component" value="Unassembled WGS sequence"/>
</dbReference>
<reference evidence="1 2" key="1">
    <citation type="submission" date="2022-05" db="EMBL/GenBank/DDBJ databases">
        <authorList>
            <consortium name="Genoscope - CEA"/>
            <person name="William W."/>
        </authorList>
    </citation>
    <scope>NUCLEOTIDE SEQUENCE [LARGE SCALE GENOMIC DNA]</scope>
</reference>
<evidence type="ECO:0000313" key="2">
    <source>
        <dbReference type="Proteomes" id="UP001159427"/>
    </source>
</evidence>
<accession>A0ABN8PIF6</accession>
<protein>
    <recommendedName>
        <fullName evidence="3">Helicase C-terminal domain-containing protein</fullName>
    </recommendedName>
</protein>
<comment type="caution">
    <text evidence="1">The sequence shown here is derived from an EMBL/GenBank/DDBJ whole genome shotgun (WGS) entry which is preliminary data.</text>
</comment>
<dbReference type="Gene3D" id="3.40.50.300">
    <property type="entry name" value="P-loop containing nucleotide triphosphate hydrolases"/>
    <property type="match status" value="2"/>
</dbReference>